<evidence type="ECO:0000256" key="10">
    <source>
        <dbReference type="SAM" id="Phobius"/>
    </source>
</evidence>
<dbReference type="Gene3D" id="1.25.40.20">
    <property type="entry name" value="Ankyrin repeat-containing domain"/>
    <property type="match status" value="1"/>
</dbReference>
<dbReference type="PANTHER" id="PTHR10582">
    <property type="entry name" value="TRANSIENT RECEPTOR POTENTIAL ION CHANNEL PROTEIN"/>
    <property type="match status" value="1"/>
</dbReference>
<evidence type="ECO:0008006" key="13">
    <source>
        <dbReference type="Google" id="ProtNLM"/>
    </source>
</evidence>
<comment type="subcellular location">
    <subcellularLocation>
        <location evidence="1">Cell membrane</location>
        <topology evidence="1">Multi-pass membrane protein</topology>
    </subcellularLocation>
</comment>
<dbReference type="InterPro" id="IPR002110">
    <property type="entry name" value="Ankyrin_rpt"/>
</dbReference>
<evidence type="ECO:0000313" key="12">
    <source>
        <dbReference type="Proteomes" id="UP001515480"/>
    </source>
</evidence>
<feature type="transmembrane region" description="Helical" evidence="10">
    <location>
        <begin position="633"/>
        <end position="655"/>
    </location>
</feature>
<evidence type="ECO:0000256" key="7">
    <source>
        <dbReference type="ARBA" id="ARBA00023065"/>
    </source>
</evidence>
<evidence type="ECO:0000256" key="8">
    <source>
        <dbReference type="ARBA" id="ARBA00023303"/>
    </source>
</evidence>
<keyword evidence="4" id="KW-0109">Calcium transport</keyword>
<protein>
    <recommendedName>
        <fullName evidence="13">Ion transport domain-containing protein</fullName>
    </recommendedName>
</protein>
<evidence type="ECO:0000256" key="3">
    <source>
        <dbReference type="ARBA" id="ARBA00022475"/>
    </source>
</evidence>
<evidence type="ECO:0000256" key="9">
    <source>
        <dbReference type="SAM" id="MobiDB-lite"/>
    </source>
</evidence>
<keyword evidence="5" id="KW-0677">Repeat</keyword>
<evidence type="ECO:0000256" key="6">
    <source>
        <dbReference type="ARBA" id="ARBA00022837"/>
    </source>
</evidence>
<proteinExistence type="predicted"/>
<feature type="transmembrane region" description="Helical" evidence="10">
    <location>
        <begin position="497"/>
        <end position="513"/>
    </location>
</feature>
<feature type="transmembrane region" description="Helical" evidence="10">
    <location>
        <begin position="525"/>
        <end position="545"/>
    </location>
</feature>
<evidence type="ECO:0000256" key="5">
    <source>
        <dbReference type="ARBA" id="ARBA00022737"/>
    </source>
</evidence>
<evidence type="ECO:0000256" key="1">
    <source>
        <dbReference type="ARBA" id="ARBA00004651"/>
    </source>
</evidence>
<keyword evidence="10" id="KW-0812">Transmembrane</keyword>
<evidence type="ECO:0000256" key="2">
    <source>
        <dbReference type="ARBA" id="ARBA00022448"/>
    </source>
</evidence>
<reference evidence="11 12" key="1">
    <citation type="journal article" date="2024" name="Science">
        <title>Giant polyketide synthase enzymes in the biosynthesis of giant marine polyether toxins.</title>
        <authorList>
            <person name="Fallon T.R."/>
            <person name="Shende V.V."/>
            <person name="Wierzbicki I.H."/>
            <person name="Pendleton A.L."/>
            <person name="Watervoot N.F."/>
            <person name="Auber R.P."/>
            <person name="Gonzalez D.J."/>
            <person name="Wisecaver J.H."/>
            <person name="Moore B.S."/>
        </authorList>
    </citation>
    <scope>NUCLEOTIDE SEQUENCE [LARGE SCALE GENOMIC DNA]</scope>
    <source>
        <strain evidence="11 12">12B1</strain>
    </source>
</reference>
<keyword evidence="10" id="KW-0472">Membrane</keyword>
<keyword evidence="7" id="KW-0406">Ion transport</keyword>
<dbReference type="SUPFAM" id="SSF48403">
    <property type="entry name" value="Ankyrin repeat"/>
    <property type="match status" value="1"/>
</dbReference>
<feature type="transmembrane region" description="Helical" evidence="10">
    <location>
        <begin position="412"/>
        <end position="432"/>
    </location>
</feature>
<accession>A0AB34JCS9</accession>
<evidence type="ECO:0000313" key="11">
    <source>
        <dbReference type="EMBL" id="KAL1518863.1"/>
    </source>
</evidence>
<keyword evidence="2" id="KW-0813">Transport</keyword>
<evidence type="ECO:0000256" key="4">
    <source>
        <dbReference type="ARBA" id="ARBA00022568"/>
    </source>
</evidence>
<dbReference type="GO" id="GO:0005262">
    <property type="term" value="F:calcium channel activity"/>
    <property type="evidence" value="ECO:0007669"/>
    <property type="project" value="TreeGrafter"/>
</dbReference>
<keyword evidence="12" id="KW-1185">Reference proteome</keyword>
<comment type="caution">
    <text evidence="11">The sequence shown here is derived from an EMBL/GenBank/DDBJ whole genome shotgun (WGS) entry which is preliminary data.</text>
</comment>
<feature type="transmembrane region" description="Helical" evidence="10">
    <location>
        <begin position="444"/>
        <end position="469"/>
    </location>
</feature>
<dbReference type="GO" id="GO:0098703">
    <property type="term" value="P:calcium ion import across plasma membrane"/>
    <property type="evidence" value="ECO:0007669"/>
    <property type="project" value="TreeGrafter"/>
</dbReference>
<keyword evidence="6" id="KW-0106">Calcium</keyword>
<dbReference type="Pfam" id="PF12796">
    <property type="entry name" value="Ank_2"/>
    <property type="match status" value="1"/>
</dbReference>
<name>A0AB34JCS9_PRYPA</name>
<organism evidence="11 12">
    <name type="scientific">Prymnesium parvum</name>
    <name type="common">Toxic golden alga</name>
    <dbReference type="NCBI Taxonomy" id="97485"/>
    <lineage>
        <taxon>Eukaryota</taxon>
        <taxon>Haptista</taxon>
        <taxon>Haptophyta</taxon>
        <taxon>Prymnesiophyceae</taxon>
        <taxon>Prymnesiales</taxon>
        <taxon>Prymnesiaceae</taxon>
        <taxon>Prymnesium</taxon>
    </lineage>
</organism>
<dbReference type="InterPro" id="IPR024862">
    <property type="entry name" value="TRPV"/>
</dbReference>
<dbReference type="InterPro" id="IPR036770">
    <property type="entry name" value="Ankyrin_rpt-contain_sf"/>
</dbReference>
<keyword evidence="3" id="KW-1003">Cell membrane</keyword>
<feature type="transmembrane region" description="Helical" evidence="10">
    <location>
        <begin position="565"/>
        <end position="585"/>
    </location>
</feature>
<dbReference type="Proteomes" id="UP001515480">
    <property type="component" value="Unassembled WGS sequence"/>
</dbReference>
<keyword evidence="8" id="KW-0407">Ion channel</keyword>
<keyword evidence="10" id="KW-1133">Transmembrane helix</keyword>
<gene>
    <name evidence="11" type="ORF">AB1Y20_003140</name>
</gene>
<feature type="region of interest" description="Disordered" evidence="9">
    <location>
        <begin position="1"/>
        <end position="32"/>
    </location>
</feature>
<dbReference type="GO" id="GO:0005886">
    <property type="term" value="C:plasma membrane"/>
    <property type="evidence" value="ECO:0007669"/>
    <property type="project" value="UniProtKB-SubCell"/>
</dbReference>
<dbReference type="AlphaFoldDB" id="A0AB34JCS9"/>
<dbReference type="PANTHER" id="PTHR10582:SF2">
    <property type="entry name" value="INACTIVE"/>
    <property type="match status" value="1"/>
</dbReference>
<dbReference type="EMBL" id="JBGBPQ010000010">
    <property type="protein sequence ID" value="KAL1518863.1"/>
    <property type="molecule type" value="Genomic_DNA"/>
</dbReference>
<sequence length="729" mass="81498">MEAPTRTAPCAKPPRQEIKPHSPARQKSSGRLQLQPFIKAQSSREFIIPPKSPDMLPWPVIMDWTVQHTIHWSETLHMGSSHLEPGSANLYKYPAVRFDVEAFEDILGVEEGLPILQDLVLSLLVNHEFFDIRDSASAYPIHALLVANNDSSLQLCFRIFEACPRLMACVHGPGPFKGESALHILIVNGRFKEACALLELAAKHLSNAELYTLLLSPADGGFFTSEPMMHYGGTPLAWACHHSAKEVVSIMLSHPRLSQVVDLNRDPCPNTGYFSAHAAVASGNVMMVNFLLKLDGLDRGTRNSKAADFGIPLGKWPLYTPLQLAFKLGDSKMTERIIYSLAIVQWEWGPLASLAIPLAEIDSAGPHPNDCMHILELASASAGTKEMILDTFMQGFIFKLFDQKWEKFGKHVLMGLVSLKITFASFLISVGMSTRHSAEVRHETAATVCILLALAQCVIYSAVVWKLVVDASSQESYWKLLPEIWTWMRTTGVRNNIIAYLLTIGGCICSIVNEKGRWDEVERSALAVAFFVTASRLLGMLFLPFQQLGVFARVVDKLVSTDLPVFLTFLFSYMTIFYFTLYIAYPAHDDDEVDVVPEFNDPFTAAKAMLDLAIAGQKPVFDTSAPWVGIHSWHSLVVFAVFYYLCLIMIVVLLMRLFMAMLSATFNGVKATATLEWRLQFLRFVLFAELLRMHLPGETFAGEKINDQWVYLLTQPKDRRSNVADASKK</sequence>